<evidence type="ECO:0000256" key="3">
    <source>
        <dbReference type="ARBA" id="ARBA00023004"/>
    </source>
</evidence>
<dbReference type="Gene3D" id="2.20.25.90">
    <property type="entry name" value="ADC-like domains"/>
    <property type="match status" value="1"/>
</dbReference>
<keyword evidence="4" id="KW-0411">Iron-sulfur</keyword>
<comment type="caution">
    <text evidence="6">The sequence shown here is derived from an EMBL/GenBank/DDBJ whole genome shotgun (WGS) entry which is preliminary data.</text>
</comment>
<dbReference type="Gene3D" id="3.40.50.740">
    <property type="match status" value="1"/>
</dbReference>
<evidence type="ECO:0000256" key="1">
    <source>
        <dbReference type="ARBA" id="ARBA00010312"/>
    </source>
</evidence>
<evidence type="ECO:0000313" key="7">
    <source>
        <dbReference type="Proteomes" id="UP001176471"/>
    </source>
</evidence>
<accession>A0ABT8ZHL3</accession>
<feature type="domain" description="4Fe-4S Mo/W bis-MGD-type" evidence="5">
    <location>
        <begin position="4"/>
        <end position="60"/>
    </location>
</feature>
<evidence type="ECO:0000259" key="5">
    <source>
        <dbReference type="PROSITE" id="PS51669"/>
    </source>
</evidence>
<dbReference type="InterPro" id="IPR006963">
    <property type="entry name" value="Mopterin_OxRdtase_4Fe-4S_dom"/>
</dbReference>
<organism evidence="6 7">
    <name type="scientific">Sphingobium cyanobacteriorum</name>
    <dbReference type="NCBI Taxonomy" id="3063954"/>
    <lineage>
        <taxon>Bacteria</taxon>
        <taxon>Pseudomonadati</taxon>
        <taxon>Pseudomonadota</taxon>
        <taxon>Alphaproteobacteria</taxon>
        <taxon>Sphingomonadales</taxon>
        <taxon>Sphingomonadaceae</taxon>
        <taxon>Sphingobium</taxon>
    </lineage>
</organism>
<dbReference type="RefSeq" id="WP_304534231.1">
    <property type="nucleotide sequence ID" value="NZ_JAUQOM010000001.1"/>
</dbReference>
<proteinExistence type="inferred from homology"/>
<dbReference type="Gene3D" id="3.40.228.10">
    <property type="entry name" value="Dimethylsulfoxide Reductase, domain 2"/>
    <property type="match status" value="1"/>
</dbReference>
<keyword evidence="2" id="KW-0479">Metal-binding</keyword>
<dbReference type="Gene3D" id="2.40.40.20">
    <property type="match status" value="1"/>
</dbReference>
<keyword evidence="7" id="KW-1185">Reference proteome</keyword>
<dbReference type="PANTHER" id="PTHR43742:SF2">
    <property type="entry name" value="ASSIMILATORY NITRATE REDUCTASE CATALYTIC SUBUNIT"/>
    <property type="match status" value="1"/>
</dbReference>
<dbReference type="InterPro" id="IPR006656">
    <property type="entry name" value="Mopterin_OxRdtase"/>
</dbReference>
<reference evidence="6" key="1">
    <citation type="submission" date="2023-07" db="EMBL/GenBank/DDBJ databases">
        <title>Bacterial whole genome sequence for Sphingobium sp. HBC34.</title>
        <authorList>
            <person name="Le V."/>
            <person name="Ko S.-R."/>
            <person name="Ahn C.-Y."/>
            <person name="Oh H.-M."/>
        </authorList>
    </citation>
    <scope>NUCLEOTIDE SEQUENCE</scope>
    <source>
        <strain evidence="6">HBC34</strain>
    </source>
</reference>
<evidence type="ECO:0000256" key="4">
    <source>
        <dbReference type="ARBA" id="ARBA00023014"/>
    </source>
</evidence>
<dbReference type="PROSITE" id="PS51669">
    <property type="entry name" value="4FE4S_MOW_BIS_MGD"/>
    <property type="match status" value="1"/>
</dbReference>
<dbReference type="InterPro" id="IPR006657">
    <property type="entry name" value="MoPterin_dinucl-bd_dom"/>
</dbReference>
<sequence length="668" mass="71339">MMASKQIKTYCRICNSACGLIADVDGDTVLSVRGERDHPLSGGYSCHKGRLLPEFHRSPDRLLAPLVRRAGRQVETGWDDMLDDLAGKLKAIIAESGPQAIGFFIGAGAFFDGLLYLTARGAAATMGTPQAYSDQTIDSIPKSIAGELVAGSPMALTQPDFDRCRMLIYFGANPLVSHGQATVHSNPTKLLRDVASRADLWVVDPRRTETATKATRHLTARPGSDHAILAFLVREILVEGADHDYIARHTQDVDRLARAAAPFDLAQAARLTGLDPAELTALLAAVRRNGRLAIECGTGVSMSSTGGVVHWLSLALMAITGSLDREGGVWFNPGFHTQAHRRDIPSAPAEGHVRPGPASRPELSSWIGEYPVAAMPDEIDAGHLRALINLSGGLVQCMPETARSKAALARLDVLATLDVVETETTRISTHVLPLKAQFERLDVSMCLDMISPAVATSFTQALVPPPPGVRSGWWVLAQIGKRLGYDLALGIDPDAANDEDFMAHVTAGSPASFAQVKDSGYVQESGATFGWFLDRIDAVGGWRLAPAPLVEQLGALTVRDDPLLMISRRLHHHFNSRVNPDRAEGGIMMNPDDAAGAGLADGAMAIVRSAHGETRGIVRIDATLSRGVMNVPHGFADMNANDLTSSRAVNTLTGMPTFSALPVTVEAV</sequence>
<dbReference type="PANTHER" id="PTHR43742">
    <property type="entry name" value="TRIMETHYLAMINE-N-OXIDE REDUCTASE"/>
    <property type="match status" value="1"/>
</dbReference>
<dbReference type="Pfam" id="PF04879">
    <property type="entry name" value="Molybdop_Fe4S4"/>
    <property type="match status" value="1"/>
</dbReference>
<dbReference type="SUPFAM" id="SSF50692">
    <property type="entry name" value="ADC-like"/>
    <property type="match status" value="1"/>
</dbReference>
<gene>
    <name evidence="6" type="ORF">Q4610_01410</name>
</gene>
<dbReference type="Pfam" id="PF00384">
    <property type="entry name" value="Molybdopterin"/>
    <property type="match status" value="1"/>
</dbReference>
<dbReference type="SUPFAM" id="SSF53706">
    <property type="entry name" value="Formate dehydrogenase/DMSO reductase, domains 1-3"/>
    <property type="match status" value="1"/>
</dbReference>
<evidence type="ECO:0000313" key="6">
    <source>
        <dbReference type="EMBL" id="MDO7833691.1"/>
    </source>
</evidence>
<protein>
    <submittedName>
        <fullName evidence="6">Molybdopterin-dependent oxidoreductase</fullName>
    </submittedName>
</protein>
<comment type="similarity">
    <text evidence="1">Belongs to the prokaryotic molybdopterin-containing oxidoreductase family.</text>
</comment>
<name>A0ABT8ZHL3_9SPHN</name>
<dbReference type="EMBL" id="JAUQOM010000001">
    <property type="protein sequence ID" value="MDO7833691.1"/>
    <property type="molecule type" value="Genomic_DNA"/>
</dbReference>
<evidence type="ECO:0000256" key="2">
    <source>
        <dbReference type="ARBA" id="ARBA00022723"/>
    </source>
</evidence>
<dbReference type="Pfam" id="PF01568">
    <property type="entry name" value="Molydop_binding"/>
    <property type="match status" value="1"/>
</dbReference>
<dbReference type="InterPro" id="IPR050612">
    <property type="entry name" value="Prok_Mopterin_Oxidored"/>
</dbReference>
<dbReference type="Proteomes" id="UP001176471">
    <property type="component" value="Unassembled WGS sequence"/>
</dbReference>
<dbReference type="SMART" id="SM00926">
    <property type="entry name" value="Molybdop_Fe4S4"/>
    <property type="match status" value="1"/>
</dbReference>
<keyword evidence="3" id="KW-0408">Iron</keyword>
<dbReference type="InterPro" id="IPR009010">
    <property type="entry name" value="Asp_de-COase-like_dom_sf"/>
</dbReference>